<dbReference type="Proteomes" id="UP000789739">
    <property type="component" value="Unassembled WGS sequence"/>
</dbReference>
<feature type="compositionally biased region" description="Polar residues" evidence="1">
    <location>
        <begin position="20"/>
        <end position="32"/>
    </location>
</feature>
<reference evidence="2" key="1">
    <citation type="submission" date="2021-06" db="EMBL/GenBank/DDBJ databases">
        <authorList>
            <person name="Kallberg Y."/>
            <person name="Tangrot J."/>
            <person name="Rosling A."/>
        </authorList>
    </citation>
    <scope>NUCLEOTIDE SEQUENCE</scope>
    <source>
        <strain evidence="2">BR232B</strain>
    </source>
</reference>
<gene>
    <name evidence="2" type="ORF">PBRASI_LOCUS3103</name>
</gene>
<feature type="compositionally biased region" description="Basic residues" evidence="1">
    <location>
        <begin position="36"/>
        <end position="47"/>
    </location>
</feature>
<dbReference type="AlphaFoldDB" id="A0A9N9F4X8"/>
<sequence length="317" mass="35868">MTSSTQPRKKRSKKTKTPEEQQPSKITKTPYEQQPNKKRKQPSKKRKTSCEQQPSLLETILIRRYDCSYEHVLVRGTVGGEKIDIAFQVPTISDIHQHLNNPRKNGQTCVHGAYLLFRTFFNARISEDPTIKRQRGVISKLSKEIWDNAGKEVKDRFSKLAKETHDKFKREVPLIWVGESKGKSETCAVESNSNNSEANVGSEVKTKARDVVASTTAATEITPTGSVSVFTFSENQPTNNNSVSYSYDTYEFLQAEIPNFCFTIDNTPDANIPYYTQSNEGIVDYSGPMPMEPLSATTEYDIVVDSDQGVEWREYAL</sequence>
<organism evidence="2 3">
    <name type="scientific">Paraglomus brasilianum</name>
    <dbReference type="NCBI Taxonomy" id="144538"/>
    <lineage>
        <taxon>Eukaryota</taxon>
        <taxon>Fungi</taxon>
        <taxon>Fungi incertae sedis</taxon>
        <taxon>Mucoromycota</taxon>
        <taxon>Glomeromycotina</taxon>
        <taxon>Glomeromycetes</taxon>
        <taxon>Paraglomerales</taxon>
        <taxon>Paraglomeraceae</taxon>
        <taxon>Paraglomus</taxon>
    </lineage>
</organism>
<evidence type="ECO:0000256" key="1">
    <source>
        <dbReference type="SAM" id="MobiDB-lite"/>
    </source>
</evidence>
<proteinExistence type="predicted"/>
<dbReference type="SUPFAM" id="SSF47095">
    <property type="entry name" value="HMG-box"/>
    <property type="match status" value="1"/>
</dbReference>
<dbReference type="EMBL" id="CAJVPI010000267">
    <property type="protein sequence ID" value="CAG8510840.1"/>
    <property type="molecule type" value="Genomic_DNA"/>
</dbReference>
<keyword evidence="3" id="KW-1185">Reference proteome</keyword>
<accession>A0A9N9F4X8</accession>
<protein>
    <submittedName>
        <fullName evidence="2">11506_t:CDS:1</fullName>
    </submittedName>
</protein>
<name>A0A9N9F4X8_9GLOM</name>
<feature type="region of interest" description="Disordered" evidence="1">
    <location>
        <begin position="1"/>
        <end position="52"/>
    </location>
</feature>
<dbReference type="Gene3D" id="1.10.30.10">
    <property type="entry name" value="High mobility group box domain"/>
    <property type="match status" value="1"/>
</dbReference>
<comment type="caution">
    <text evidence="2">The sequence shown here is derived from an EMBL/GenBank/DDBJ whole genome shotgun (WGS) entry which is preliminary data.</text>
</comment>
<dbReference type="InterPro" id="IPR036910">
    <property type="entry name" value="HMG_box_dom_sf"/>
</dbReference>
<evidence type="ECO:0000313" key="3">
    <source>
        <dbReference type="Proteomes" id="UP000789739"/>
    </source>
</evidence>
<evidence type="ECO:0000313" key="2">
    <source>
        <dbReference type="EMBL" id="CAG8510840.1"/>
    </source>
</evidence>